<gene>
    <name evidence="3" type="ORF">HNQ61_003048</name>
</gene>
<protein>
    <submittedName>
        <fullName evidence="3">Mannose-6-phosphate isomerase-like protein (Cupin superfamily)</fullName>
    </submittedName>
</protein>
<dbReference type="InterPro" id="IPR051610">
    <property type="entry name" value="GPI/OXD"/>
</dbReference>
<organism evidence="3 4">
    <name type="scientific">Longimicrobium terrae</name>
    <dbReference type="NCBI Taxonomy" id="1639882"/>
    <lineage>
        <taxon>Bacteria</taxon>
        <taxon>Pseudomonadati</taxon>
        <taxon>Gemmatimonadota</taxon>
        <taxon>Longimicrobiia</taxon>
        <taxon>Longimicrobiales</taxon>
        <taxon>Longimicrobiaceae</taxon>
        <taxon>Longimicrobium</taxon>
    </lineage>
</organism>
<dbReference type="SUPFAM" id="SSF51182">
    <property type="entry name" value="RmlC-like cupins"/>
    <property type="match status" value="1"/>
</dbReference>
<dbReference type="GO" id="GO:0016853">
    <property type="term" value="F:isomerase activity"/>
    <property type="evidence" value="ECO:0007669"/>
    <property type="project" value="UniProtKB-KW"/>
</dbReference>
<comment type="caution">
    <text evidence="3">The sequence shown here is derived from an EMBL/GenBank/DDBJ whole genome shotgun (WGS) entry which is preliminary data.</text>
</comment>
<dbReference type="RefSeq" id="WP_170036696.1">
    <property type="nucleotide sequence ID" value="NZ_JABDTL010000002.1"/>
</dbReference>
<evidence type="ECO:0000259" key="2">
    <source>
        <dbReference type="Pfam" id="PF07883"/>
    </source>
</evidence>
<dbReference type="AlphaFoldDB" id="A0A841H0E9"/>
<keyword evidence="4" id="KW-1185">Reference proteome</keyword>
<evidence type="ECO:0000313" key="3">
    <source>
        <dbReference type="EMBL" id="MBB6071424.1"/>
    </source>
</evidence>
<dbReference type="GO" id="GO:0046872">
    <property type="term" value="F:metal ion binding"/>
    <property type="evidence" value="ECO:0007669"/>
    <property type="project" value="UniProtKB-KW"/>
</dbReference>
<dbReference type="InterPro" id="IPR014710">
    <property type="entry name" value="RmlC-like_jellyroll"/>
</dbReference>
<dbReference type="Gene3D" id="2.60.120.10">
    <property type="entry name" value="Jelly Rolls"/>
    <property type="match status" value="1"/>
</dbReference>
<dbReference type="InterPro" id="IPR011051">
    <property type="entry name" value="RmlC_Cupin_sf"/>
</dbReference>
<keyword evidence="3" id="KW-0413">Isomerase</keyword>
<dbReference type="EMBL" id="JACHIA010000008">
    <property type="protein sequence ID" value="MBB6071424.1"/>
    <property type="molecule type" value="Genomic_DNA"/>
</dbReference>
<sequence>MILSPSSPADADARDAFIRGVLPGVPDDVLVRFARALRAPLDELAAVAELVLDKPYGRNHVLVAGGEYGLSLAVLLPGRSTSLHAHELRREVFCVRTGVLSLTRGDLQVRIGAGELDHSTPGEPHALANEGDEVLEVLEIFSPALLDDKVRISDRYDRALGKVTREQ</sequence>
<name>A0A841H0E9_9BACT</name>
<dbReference type="InterPro" id="IPR013096">
    <property type="entry name" value="Cupin_2"/>
</dbReference>
<dbReference type="PANTHER" id="PTHR35848">
    <property type="entry name" value="OXALATE-BINDING PROTEIN"/>
    <property type="match status" value="1"/>
</dbReference>
<evidence type="ECO:0000313" key="4">
    <source>
        <dbReference type="Proteomes" id="UP000582837"/>
    </source>
</evidence>
<dbReference type="Pfam" id="PF07883">
    <property type="entry name" value="Cupin_2"/>
    <property type="match status" value="1"/>
</dbReference>
<dbReference type="Proteomes" id="UP000582837">
    <property type="component" value="Unassembled WGS sequence"/>
</dbReference>
<reference evidence="3 4" key="1">
    <citation type="submission" date="2020-08" db="EMBL/GenBank/DDBJ databases">
        <title>Genomic Encyclopedia of Type Strains, Phase IV (KMG-IV): sequencing the most valuable type-strain genomes for metagenomic binning, comparative biology and taxonomic classification.</title>
        <authorList>
            <person name="Goeker M."/>
        </authorList>
    </citation>
    <scope>NUCLEOTIDE SEQUENCE [LARGE SCALE GENOMIC DNA]</scope>
    <source>
        <strain evidence="3 4">DSM 29007</strain>
    </source>
</reference>
<proteinExistence type="predicted"/>
<feature type="domain" description="Cupin type-2" evidence="2">
    <location>
        <begin position="73"/>
        <end position="141"/>
    </location>
</feature>
<keyword evidence="1" id="KW-0479">Metal-binding</keyword>
<evidence type="ECO:0000256" key="1">
    <source>
        <dbReference type="ARBA" id="ARBA00022723"/>
    </source>
</evidence>
<accession>A0A841H0E9</accession>